<proteinExistence type="predicted"/>
<dbReference type="InterPro" id="IPR017438">
    <property type="entry name" value="ATP-NAD_kinase_N"/>
</dbReference>
<organism evidence="6">
    <name type="scientific">uncultured Alphaproteobacteria bacterium</name>
    <dbReference type="NCBI Taxonomy" id="91750"/>
    <lineage>
        <taxon>Bacteria</taxon>
        <taxon>Pseudomonadati</taxon>
        <taxon>Pseudomonadota</taxon>
        <taxon>Alphaproteobacteria</taxon>
        <taxon>environmental samples</taxon>
    </lineage>
</organism>
<sequence length="256" mass="28929">MILKKIHFAIDKTIKADASQKILLKRYRNYLPNQSNVIVVIGGDGFMLETLKKYRKYKRPFYGMNKGTFGFLMNKFKTKNIKKSISKAKSVTISALEMHAITKDNIKKSAIAINEVSLLRQGKQAASLRILNGKKILIKKLIGDGVLVSTPAGSTAYNLSVHGPILSLNSKKLAITPISAFRPRRWKGKIVSSSSLIKIINLNNKKRPISAVADNVEVRNINYVKIRVNNHIKFKLFYDSNNSLTKKIKLEQFRNK</sequence>
<comment type="catalytic activity">
    <reaction evidence="5">
        <text>NAD(+) + ATP = ADP + NADP(+) + H(+)</text>
        <dbReference type="Rhea" id="RHEA:18629"/>
        <dbReference type="ChEBI" id="CHEBI:15378"/>
        <dbReference type="ChEBI" id="CHEBI:30616"/>
        <dbReference type="ChEBI" id="CHEBI:57540"/>
        <dbReference type="ChEBI" id="CHEBI:58349"/>
        <dbReference type="ChEBI" id="CHEBI:456216"/>
        <dbReference type="EC" id="2.7.1.23"/>
    </reaction>
</comment>
<keyword evidence="3" id="KW-0521">NADP</keyword>
<keyword evidence="2 6" id="KW-0418">Kinase</keyword>
<evidence type="ECO:0000256" key="3">
    <source>
        <dbReference type="ARBA" id="ARBA00022857"/>
    </source>
</evidence>
<dbReference type="AlphaFoldDB" id="A0A1B0Z2G4"/>
<evidence type="ECO:0000256" key="2">
    <source>
        <dbReference type="ARBA" id="ARBA00022777"/>
    </source>
</evidence>
<evidence type="ECO:0000256" key="1">
    <source>
        <dbReference type="ARBA" id="ARBA00022679"/>
    </source>
</evidence>
<dbReference type="GO" id="GO:0003951">
    <property type="term" value="F:NAD+ kinase activity"/>
    <property type="evidence" value="ECO:0007669"/>
    <property type="project" value="UniProtKB-EC"/>
</dbReference>
<evidence type="ECO:0000256" key="5">
    <source>
        <dbReference type="ARBA" id="ARBA00047925"/>
    </source>
</evidence>
<dbReference type="InterPro" id="IPR016064">
    <property type="entry name" value="NAD/diacylglycerol_kinase_sf"/>
</dbReference>
<dbReference type="EMBL" id="KT997805">
    <property type="protein sequence ID" value="ANO58304.1"/>
    <property type="molecule type" value="Genomic_DNA"/>
</dbReference>
<dbReference type="InterPro" id="IPR002504">
    <property type="entry name" value="NADK"/>
</dbReference>
<dbReference type="PANTHER" id="PTHR20275">
    <property type="entry name" value="NAD KINASE"/>
    <property type="match status" value="1"/>
</dbReference>
<dbReference type="Pfam" id="PF01513">
    <property type="entry name" value="NAD_kinase"/>
    <property type="match status" value="1"/>
</dbReference>
<dbReference type="Gene3D" id="3.40.50.10330">
    <property type="entry name" value="Probable inorganic polyphosphate/atp-NAD kinase, domain 1"/>
    <property type="match status" value="1"/>
</dbReference>
<dbReference type="GO" id="GO:0019674">
    <property type="term" value="P:NAD+ metabolic process"/>
    <property type="evidence" value="ECO:0007669"/>
    <property type="project" value="InterPro"/>
</dbReference>
<dbReference type="GO" id="GO:0051287">
    <property type="term" value="F:NAD binding"/>
    <property type="evidence" value="ECO:0007669"/>
    <property type="project" value="UniProtKB-ARBA"/>
</dbReference>
<accession>A0A1B0Z2G4</accession>
<dbReference type="NCBIfam" id="NF003406">
    <property type="entry name" value="PRK04761.1"/>
    <property type="match status" value="1"/>
</dbReference>
<dbReference type="InterPro" id="IPR017437">
    <property type="entry name" value="ATP-NAD_kinase_PpnK-typ_C"/>
</dbReference>
<dbReference type="SUPFAM" id="SSF111331">
    <property type="entry name" value="NAD kinase/diacylglycerol kinase-like"/>
    <property type="match status" value="1"/>
</dbReference>
<protein>
    <submittedName>
        <fullName evidence="6">NAD kinase</fullName>
    </submittedName>
</protein>
<dbReference type="Pfam" id="PF20143">
    <property type="entry name" value="NAD_kinase_C"/>
    <property type="match status" value="1"/>
</dbReference>
<evidence type="ECO:0000256" key="4">
    <source>
        <dbReference type="ARBA" id="ARBA00023027"/>
    </source>
</evidence>
<reference evidence="6" key="1">
    <citation type="submission" date="2015-11" db="EMBL/GenBank/DDBJ databases">
        <title>Genomes of Abundant and Widespread Viruses from the Deep Ocean.</title>
        <authorList>
            <person name="Mizuno C.M."/>
            <person name="Ghai R."/>
            <person name="Saghai A."/>
            <person name="Lopez-Garcia P."/>
            <person name="Rodriguez-Valera F."/>
        </authorList>
    </citation>
    <scope>NUCLEOTIDE SEQUENCE</scope>
</reference>
<keyword evidence="1" id="KW-0808">Transferase</keyword>
<dbReference type="PANTHER" id="PTHR20275:SF0">
    <property type="entry name" value="NAD KINASE"/>
    <property type="match status" value="1"/>
</dbReference>
<dbReference type="EMBL" id="KT997875">
    <property type="protein sequence ID" value="ANO58392.1"/>
    <property type="molecule type" value="Genomic_DNA"/>
</dbReference>
<name>A0A1B0Z2G4_9PROT</name>
<dbReference type="GO" id="GO:0005524">
    <property type="term" value="F:ATP binding"/>
    <property type="evidence" value="ECO:0007669"/>
    <property type="project" value="UniProtKB-ARBA"/>
</dbReference>
<dbReference type="Gene3D" id="2.60.200.30">
    <property type="entry name" value="Probable inorganic polyphosphate/atp-NAD kinase, domain 2"/>
    <property type="match status" value="1"/>
</dbReference>
<keyword evidence="4" id="KW-0520">NAD</keyword>
<dbReference type="GO" id="GO:0006741">
    <property type="term" value="P:NADP+ biosynthetic process"/>
    <property type="evidence" value="ECO:0007669"/>
    <property type="project" value="InterPro"/>
</dbReference>
<evidence type="ECO:0000313" key="6">
    <source>
        <dbReference type="EMBL" id="ANO58392.1"/>
    </source>
</evidence>